<dbReference type="Proteomes" id="UP001152320">
    <property type="component" value="Chromosome 1"/>
</dbReference>
<sequence length="164" mass="18262">MEELNLDGKVARKQEVEEMLQRIGETSWSDQEGGAPLLRTQLLSYSRKKGDTVAQLGVSIQRLADAAYPTVDSVASQILALDHFKKALNDKEMENFLFLGRPKDLKEAVGLVARVRGQSYCPAAETGVCSERSERCRVNNRVKRDFRGLDGNEESTGTAEWTVN</sequence>
<reference evidence="1" key="1">
    <citation type="submission" date="2021-10" db="EMBL/GenBank/DDBJ databases">
        <title>Tropical sea cucumber genome reveals ecological adaptation and Cuvierian tubules defense mechanism.</title>
        <authorList>
            <person name="Chen T."/>
        </authorList>
    </citation>
    <scope>NUCLEOTIDE SEQUENCE</scope>
    <source>
        <strain evidence="1">Nanhai2018</strain>
        <tissue evidence="1">Muscle</tissue>
    </source>
</reference>
<evidence type="ECO:0000313" key="1">
    <source>
        <dbReference type="EMBL" id="KAJ8050082.1"/>
    </source>
</evidence>
<dbReference type="OrthoDB" id="8034362at2759"/>
<evidence type="ECO:0000313" key="2">
    <source>
        <dbReference type="Proteomes" id="UP001152320"/>
    </source>
</evidence>
<name>A0A9Q1HHG2_HOLLE</name>
<dbReference type="EMBL" id="JAIZAY010000001">
    <property type="protein sequence ID" value="KAJ8050082.1"/>
    <property type="molecule type" value="Genomic_DNA"/>
</dbReference>
<keyword evidence="2" id="KW-1185">Reference proteome</keyword>
<proteinExistence type="predicted"/>
<accession>A0A9Q1HHG2</accession>
<protein>
    <submittedName>
        <fullName evidence="1">Uncharacterized protein</fullName>
    </submittedName>
</protein>
<comment type="caution">
    <text evidence="1">The sequence shown here is derived from an EMBL/GenBank/DDBJ whole genome shotgun (WGS) entry which is preliminary data.</text>
</comment>
<organism evidence="1 2">
    <name type="scientific">Holothuria leucospilota</name>
    <name type="common">Black long sea cucumber</name>
    <name type="synonym">Mertensiothuria leucospilota</name>
    <dbReference type="NCBI Taxonomy" id="206669"/>
    <lineage>
        <taxon>Eukaryota</taxon>
        <taxon>Metazoa</taxon>
        <taxon>Echinodermata</taxon>
        <taxon>Eleutherozoa</taxon>
        <taxon>Echinozoa</taxon>
        <taxon>Holothuroidea</taxon>
        <taxon>Aspidochirotacea</taxon>
        <taxon>Aspidochirotida</taxon>
        <taxon>Holothuriidae</taxon>
        <taxon>Holothuria</taxon>
    </lineage>
</organism>
<gene>
    <name evidence="1" type="ORF">HOLleu_03141</name>
</gene>
<dbReference type="AlphaFoldDB" id="A0A9Q1HHG2"/>